<dbReference type="InterPro" id="IPR011322">
    <property type="entry name" value="N-reg_PII-like_a/b"/>
</dbReference>
<feature type="non-terminal residue" evidence="2">
    <location>
        <position position="1"/>
    </location>
</feature>
<dbReference type="GO" id="GO:0005507">
    <property type="term" value="F:copper ion binding"/>
    <property type="evidence" value="ECO:0007669"/>
    <property type="project" value="TreeGrafter"/>
</dbReference>
<evidence type="ECO:0000256" key="1">
    <source>
        <dbReference type="ARBA" id="ARBA00010169"/>
    </source>
</evidence>
<proteinExistence type="inferred from homology"/>
<dbReference type="InterPro" id="IPR015867">
    <property type="entry name" value="N-reg_PII/ATP_PRibTrfase_C"/>
</dbReference>
<evidence type="ECO:0000313" key="2">
    <source>
        <dbReference type="EMBL" id="SVA08591.1"/>
    </source>
</evidence>
<comment type="similarity">
    <text evidence="1">Belongs to the CutA family.</text>
</comment>
<dbReference type="EMBL" id="UINC01003707">
    <property type="protein sequence ID" value="SVA08591.1"/>
    <property type="molecule type" value="Genomic_DNA"/>
</dbReference>
<dbReference type="AlphaFoldDB" id="A0A381SZ71"/>
<protein>
    <recommendedName>
        <fullName evidence="3">Divalent-cation tolerance protein CutA</fullName>
    </recommendedName>
</protein>
<dbReference type="PANTHER" id="PTHR23419">
    <property type="entry name" value="DIVALENT CATION TOLERANCE CUTA-RELATED"/>
    <property type="match status" value="1"/>
</dbReference>
<dbReference type="SUPFAM" id="SSF54913">
    <property type="entry name" value="GlnB-like"/>
    <property type="match status" value="1"/>
</dbReference>
<organism evidence="2">
    <name type="scientific">marine metagenome</name>
    <dbReference type="NCBI Taxonomy" id="408172"/>
    <lineage>
        <taxon>unclassified sequences</taxon>
        <taxon>metagenomes</taxon>
        <taxon>ecological metagenomes</taxon>
    </lineage>
</organism>
<dbReference type="Pfam" id="PF03091">
    <property type="entry name" value="CutA1"/>
    <property type="match status" value="1"/>
</dbReference>
<accession>A0A381SZ71</accession>
<reference evidence="2" key="1">
    <citation type="submission" date="2018-05" db="EMBL/GenBank/DDBJ databases">
        <authorList>
            <person name="Lanie J.A."/>
            <person name="Ng W.-L."/>
            <person name="Kazmierczak K.M."/>
            <person name="Andrzejewski T.M."/>
            <person name="Davidsen T.M."/>
            <person name="Wayne K.J."/>
            <person name="Tettelin H."/>
            <person name="Glass J.I."/>
            <person name="Rusch D."/>
            <person name="Podicherti R."/>
            <person name="Tsui H.-C.T."/>
            <person name="Winkler M.E."/>
        </authorList>
    </citation>
    <scope>NUCLEOTIDE SEQUENCE</scope>
</reference>
<sequence>VGSSEYVIVLTTMPAGSEAVRLAKILVEERLAACVNVQNEMQSVYRWKGKTEQDSEQQLVIKTMSERVPALRKRIRSLHPYEGPEFVVIQLSDGDKDYLSWLKDAVSEK</sequence>
<evidence type="ECO:0008006" key="3">
    <source>
        <dbReference type="Google" id="ProtNLM"/>
    </source>
</evidence>
<dbReference type="InterPro" id="IPR004323">
    <property type="entry name" value="Ion_tolerance_CutA"/>
</dbReference>
<gene>
    <name evidence="2" type="ORF">METZ01_LOCUS61445</name>
</gene>
<dbReference type="Gene3D" id="3.30.70.120">
    <property type="match status" value="1"/>
</dbReference>
<dbReference type="PANTHER" id="PTHR23419:SF8">
    <property type="entry name" value="FI09726P"/>
    <property type="match status" value="1"/>
</dbReference>
<name>A0A381SZ71_9ZZZZ</name>
<dbReference type="GO" id="GO:0010038">
    <property type="term" value="P:response to metal ion"/>
    <property type="evidence" value="ECO:0007669"/>
    <property type="project" value="InterPro"/>
</dbReference>